<evidence type="ECO:0000313" key="3">
    <source>
        <dbReference type="Proteomes" id="UP000774750"/>
    </source>
</evidence>
<keyword evidence="1" id="KW-0732">Signal</keyword>
<proteinExistence type="predicted"/>
<evidence type="ECO:0000313" key="2">
    <source>
        <dbReference type="EMBL" id="MBM6921849.1"/>
    </source>
</evidence>
<organism evidence="2 3">
    <name type="scientific">Merdimmobilis hominis</name>
    <dbReference type="NCBI Taxonomy" id="2897707"/>
    <lineage>
        <taxon>Bacteria</taxon>
        <taxon>Bacillati</taxon>
        <taxon>Bacillota</taxon>
        <taxon>Clostridia</taxon>
        <taxon>Eubacteriales</taxon>
        <taxon>Oscillospiraceae</taxon>
        <taxon>Merdimmobilis</taxon>
    </lineage>
</organism>
<feature type="signal peptide" evidence="1">
    <location>
        <begin position="1"/>
        <end position="27"/>
    </location>
</feature>
<dbReference type="AlphaFoldDB" id="A0A939BE81"/>
<comment type="caution">
    <text evidence="2">The sequence shown here is derived from an EMBL/GenBank/DDBJ whole genome shotgun (WGS) entry which is preliminary data.</text>
</comment>
<dbReference type="EMBL" id="JACJKY010000029">
    <property type="protein sequence ID" value="MBM6921849.1"/>
    <property type="molecule type" value="Genomic_DNA"/>
</dbReference>
<sequence length="194" mass="22164">MKRSTRIIALVLMFISMFSFSGISVYAEETVEPQPRYTEVSEFVKTVKSTVVSKSIQQYDIIKNQNPKHFLSVARGQTITRQVSFDIEYQLTCSAEAAVDAAIKASFGLGSGLNLKLNFVRTDTFVGPNAPYSSRNYYGAISYDQYKIVLRNTNRYNVYRLVNGQKQFVRTEERTDNYTQFANIPKQSYYSVDT</sequence>
<protein>
    <submittedName>
        <fullName evidence="2">Uncharacterized protein</fullName>
    </submittedName>
</protein>
<reference evidence="2" key="2">
    <citation type="journal article" date="2021" name="Sci. Rep.">
        <title>The distribution of antibiotic resistance genes in chicken gut microbiota commensals.</title>
        <authorList>
            <person name="Juricova H."/>
            <person name="Matiasovicova J."/>
            <person name="Kubasova T."/>
            <person name="Cejkova D."/>
            <person name="Rychlik I."/>
        </authorList>
    </citation>
    <scope>NUCLEOTIDE SEQUENCE</scope>
    <source>
        <strain evidence="2">An559</strain>
    </source>
</reference>
<dbReference type="Proteomes" id="UP000774750">
    <property type="component" value="Unassembled WGS sequence"/>
</dbReference>
<name>A0A939BE81_9FIRM</name>
<gene>
    <name evidence="2" type="ORF">H6A12_11890</name>
</gene>
<dbReference type="RefSeq" id="WP_204448168.1">
    <property type="nucleotide sequence ID" value="NZ_JACJKY010000029.1"/>
</dbReference>
<feature type="chain" id="PRO_5037348758" evidence="1">
    <location>
        <begin position="28"/>
        <end position="194"/>
    </location>
</feature>
<keyword evidence="3" id="KW-1185">Reference proteome</keyword>
<accession>A0A939BE81</accession>
<evidence type="ECO:0000256" key="1">
    <source>
        <dbReference type="SAM" id="SignalP"/>
    </source>
</evidence>
<reference evidence="2" key="1">
    <citation type="submission" date="2020-08" db="EMBL/GenBank/DDBJ databases">
        <authorList>
            <person name="Cejkova D."/>
            <person name="Kubasova T."/>
            <person name="Jahodarova E."/>
            <person name="Rychlik I."/>
        </authorList>
    </citation>
    <scope>NUCLEOTIDE SEQUENCE</scope>
    <source>
        <strain evidence="2">An559</strain>
    </source>
</reference>